<dbReference type="RefSeq" id="WP_232074924.1">
    <property type="nucleotide sequence ID" value="NZ_AP022871.1"/>
</dbReference>
<dbReference type="AlphaFoldDB" id="A0A6F8YMX9"/>
<evidence type="ECO:0000313" key="2">
    <source>
        <dbReference type="EMBL" id="BCB87413.1"/>
    </source>
</evidence>
<reference evidence="2 3" key="1">
    <citation type="submission" date="2020-03" db="EMBL/GenBank/DDBJ databases">
        <title>Whole genome shotgun sequence of Phytohabitans suffuscus NBRC 105367.</title>
        <authorList>
            <person name="Komaki H."/>
            <person name="Tamura T."/>
        </authorList>
    </citation>
    <scope>NUCLEOTIDE SEQUENCE [LARGE SCALE GENOMIC DNA]</scope>
    <source>
        <strain evidence="2 3">NBRC 105367</strain>
    </source>
</reference>
<evidence type="ECO:0008006" key="4">
    <source>
        <dbReference type="Google" id="ProtNLM"/>
    </source>
</evidence>
<evidence type="ECO:0000313" key="3">
    <source>
        <dbReference type="Proteomes" id="UP000503011"/>
    </source>
</evidence>
<sequence length="94" mass="9885">MRLGNQDGRLVIVTGDEVVDVATASEGRFGPDPQSAYDDWDDFTAWAAQGPAPTGKLDEAALGPISPRPGRSSRSASTTPTTRPSPATRCPTTR</sequence>
<protein>
    <recommendedName>
        <fullName evidence="4">Fumarylacetoacetate hydrolase</fullName>
    </recommendedName>
</protein>
<reference evidence="2 3" key="2">
    <citation type="submission" date="2020-03" db="EMBL/GenBank/DDBJ databases">
        <authorList>
            <person name="Ichikawa N."/>
            <person name="Kimura A."/>
            <person name="Kitahashi Y."/>
            <person name="Uohara A."/>
        </authorList>
    </citation>
    <scope>NUCLEOTIDE SEQUENCE [LARGE SCALE GENOMIC DNA]</scope>
    <source>
        <strain evidence="2 3">NBRC 105367</strain>
    </source>
</reference>
<evidence type="ECO:0000256" key="1">
    <source>
        <dbReference type="SAM" id="MobiDB-lite"/>
    </source>
</evidence>
<dbReference type="Proteomes" id="UP000503011">
    <property type="component" value="Chromosome"/>
</dbReference>
<keyword evidence="3" id="KW-1185">Reference proteome</keyword>
<name>A0A6F8YMX9_9ACTN</name>
<accession>A0A6F8YMX9</accession>
<dbReference type="KEGG" id="psuu:Psuf_047260"/>
<proteinExistence type="predicted"/>
<organism evidence="2 3">
    <name type="scientific">Phytohabitans suffuscus</name>
    <dbReference type="NCBI Taxonomy" id="624315"/>
    <lineage>
        <taxon>Bacteria</taxon>
        <taxon>Bacillati</taxon>
        <taxon>Actinomycetota</taxon>
        <taxon>Actinomycetes</taxon>
        <taxon>Micromonosporales</taxon>
        <taxon>Micromonosporaceae</taxon>
    </lineage>
</organism>
<gene>
    <name evidence="2" type="ORF">Psuf_047260</name>
</gene>
<dbReference type="EMBL" id="AP022871">
    <property type="protein sequence ID" value="BCB87413.1"/>
    <property type="molecule type" value="Genomic_DNA"/>
</dbReference>
<feature type="region of interest" description="Disordered" evidence="1">
    <location>
        <begin position="46"/>
        <end position="94"/>
    </location>
</feature>
<feature type="compositionally biased region" description="Low complexity" evidence="1">
    <location>
        <begin position="68"/>
        <end position="94"/>
    </location>
</feature>